<dbReference type="InterPro" id="IPR000182">
    <property type="entry name" value="GNAT_dom"/>
</dbReference>
<dbReference type="PROSITE" id="PS51186">
    <property type="entry name" value="GNAT"/>
    <property type="match status" value="1"/>
</dbReference>
<evidence type="ECO:0000313" key="4">
    <source>
        <dbReference type="Proteomes" id="UP001209535"/>
    </source>
</evidence>
<comment type="caution">
    <text evidence="3">The sequence shown here is derived from an EMBL/GenBank/DDBJ whole genome shotgun (WGS) entry which is preliminary data.</text>
</comment>
<sequence>MPGPVSSGLVLTAHPPGDPSWRERLAVHLLRLDQESRLQRFLTWSSDAAVARYAATTGPTVVVDAARGHQLCGIAEVHIRAGHRPVAEIALSVEEENRRAGIGAALFDKALRESRLRGVWEIWIIYLKTNEAIRRISERAGFRRIPDRDPSAVQALVGRPPVPDELRLPGAPARD</sequence>
<gene>
    <name evidence="3" type="ORF">OEZ60_06330</name>
</gene>
<dbReference type="EC" id="2.3.1.-" evidence="3"/>
<dbReference type="Gene3D" id="3.40.630.30">
    <property type="match status" value="1"/>
</dbReference>
<evidence type="ECO:0000313" key="3">
    <source>
        <dbReference type="EMBL" id="MCU9847619.1"/>
    </source>
</evidence>
<feature type="domain" description="N-acetyltransferase" evidence="2">
    <location>
        <begin position="25"/>
        <end position="163"/>
    </location>
</feature>
<keyword evidence="3" id="KW-0012">Acyltransferase</keyword>
<feature type="compositionally biased region" description="Basic and acidic residues" evidence="1">
    <location>
        <begin position="162"/>
        <end position="175"/>
    </location>
</feature>
<feature type="region of interest" description="Disordered" evidence="1">
    <location>
        <begin position="154"/>
        <end position="175"/>
    </location>
</feature>
<dbReference type="EMBL" id="JAOVQO010000005">
    <property type="protein sequence ID" value="MCU9847619.1"/>
    <property type="molecule type" value="Genomic_DNA"/>
</dbReference>
<protein>
    <submittedName>
        <fullName evidence="3">GNAT family N-acetyltransferase</fullName>
        <ecNumber evidence="3">2.3.1.-</ecNumber>
    </submittedName>
</protein>
<dbReference type="RefSeq" id="WP_263334305.1">
    <property type="nucleotide sequence ID" value="NZ_JAOVQO010000005.1"/>
</dbReference>
<dbReference type="Pfam" id="PF00583">
    <property type="entry name" value="Acetyltransf_1"/>
    <property type="match status" value="1"/>
</dbReference>
<keyword evidence="3" id="KW-0808">Transferase</keyword>
<proteinExistence type="predicted"/>
<accession>A0ABT2X103</accession>
<evidence type="ECO:0000256" key="1">
    <source>
        <dbReference type="SAM" id="MobiDB-lite"/>
    </source>
</evidence>
<dbReference type="GO" id="GO:0016746">
    <property type="term" value="F:acyltransferase activity"/>
    <property type="evidence" value="ECO:0007669"/>
    <property type="project" value="UniProtKB-KW"/>
</dbReference>
<organism evidence="3 4">
    <name type="scientific">Albidovulum salinarum</name>
    <dbReference type="NCBI Taxonomy" id="2984153"/>
    <lineage>
        <taxon>Bacteria</taxon>
        <taxon>Pseudomonadati</taxon>
        <taxon>Pseudomonadota</taxon>
        <taxon>Alphaproteobacteria</taxon>
        <taxon>Rhodobacterales</taxon>
        <taxon>Paracoccaceae</taxon>
        <taxon>Albidovulum</taxon>
    </lineage>
</organism>
<dbReference type="Proteomes" id="UP001209535">
    <property type="component" value="Unassembled WGS sequence"/>
</dbReference>
<name>A0ABT2X103_9RHOB</name>
<keyword evidence="4" id="KW-1185">Reference proteome</keyword>
<evidence type="ECO:0000259" key="2">
    <source>
        <dbReference type="PROSITE" id="PS51186"/>
    </source>
</evidence>
<reference evidence="3 4" key="1">
    <citation type="submission" date="2022-10" db="EMBL/GenBank/DDBJ databases">
        <title>Defluviimonas sp. nov., isolated from ocean surface sediments.</title>
        <authorList>
            <person name="He W."/>
            <person name="Wang L."/>
            <person name="Zhang D.-F."/>
        </authorList>
    </citation>
    <scope>NUCLEOTIDE SEQUENCE [LARGE SCALE GENOMIC DNA]</scope>
    <source>
        <strain evidence="3 4">WL0024</strain>
    </source>
</reference>
<dbReference type="SUPFAM" id="SSF55729">
    <property type="entry name" value="Acyl-CoA N-acyltransferases (Nat)"/>
    <property type="match status" value="1"/>
</dbReference>
<dbReference type="InterPro" id="IPR016181">
    <property type="entry name" value="Acyl_CoA_acyltransferase"/>
</dbReference>